<feature type="region of interest" description="Disordered" evidence="1">
    <location>
        <begin position="155"/>
        <end position="180"/>
    </location>
</feature>
<feature type="compositionally biased region" description="Basic and acidic residues" evidence="1">
    <location>
        <begin position="307"/>
        <end position="319"/>
    </location>
</feature>
<dbReference type="AlphaFoldDB" id="A0A8K0RFC7"/>
<feature type="region of interest" description="Disordered" evidence="1">
    <location>
        <begin position="1"/>
        <end position="47"/>
    </location>
</feature>
<accession>A0A8K0RFC7</accession>
<sequence length="589" mass="64447">MAAIAPQPSSQRPPASSGSVNGHAPPSAALEAVGARPRRPQRRPTKQASYELCNHAKAYLEGGQFASGFDFLYSLLAAGTSISTPAQPYIGFLAPPTYIALAASLIVWPRVNTKTHSKQSKKGSDAALRYLRCIHTTIDGPAYPTIRKAFSFPEEHTRRRAPAHRSAAASLSPEPTGDIERLSGDAANADSIWTRAEDFWQLVGWAFNCSVRHRKRWHRWRLWLQTILDFLEADWEFCVKRSQLTEEDKEAILQESLAWHYILGSASSANRGARRRMVKAILARASPESLKDFPEIWTDETAGPPRKTKDDTHVGKVDFETGDMGDYDSDAEMQEVSQEVDGESSSSSADEDGSVGGVRAAVKALGGTDAIDLRQRLVALLTQVAANLPTEFTTLSDLFDNILEDFTQLPTIIFSTLLSTSRLPGLFQVAFCNNLLLPMVSGTVPDYFRHEPIQQHFEHTLLTLKATSQSFATNAKISLVLEQMMMYMVSQDAFTPTDSLRTALESGIKARQSVYGTGKGRKGNAEEEAQAQEIIKACSERMLGMFDLLEMAVGKAAQPLRNGTDSVLLSFGSGSSLSPAPNSDTEVDG</sequence>
<proteinExistence type="predicted"/>
<dbReference type="OrthoDB" id="5411773at2759"/>
<gene>
    <name evidence="2" type="ORF">FB567DRAFT_487684</name>
</gene>
<protein>
    <submittedName>
        <fullName evidence="2">Uncharacterized protein</fullName>
    </submittedName>
</protein>
<keyword evidence="3" id="KW-1185">Reference proteome</keyword>
<name>A0A8K0RFC7_9PLEO</name>
<feature type="compositionally biased region" description="Basic residues" evidence="1">
    <location>
        <begin position="36"/>
        <end position="45"/>
    </location>
</feature>
<evidence type="ECO:0000256" key="1">
    <source>
        <dbReference type="SAM" id="MobiDB-lite"/>
    </source>
</evidence>
<evidence type="ECO:0000313" key="3">
    <source>
        <dbReference type="Proteomes" id="UP000813461"/>
    </source>
</evidence>
<organism evidence="2 3">
    <name type="scientific">Paraphoma chrysanthemicola</name>
    <dbReference type="NCBI Taxonomy" id="798071"/>
    <lineage>
        <taxon>Eukaryota</taxon>
        <taxon>Fungi</taxon>
        <taxon>Dikarya</taxon>
        <taxon>Ascomycota</taxon>
        <taxon>Pezizomycotina</taxon>
        <taxon>Dothideomycetes</taxon>
        <taxon>Pleosporomycetidae</taxon>
        <taxon>Pleosporales</taxon>
        <taxon>Pleosporineae</taxon>
        <taxon>Phaeosphaeriaceae</taxon>
        <taxon>Paraphoma</taxon>
    </lineage>
</organism>
<evidence type="ECO:0000313" key="2">
    <source>
        <dbReference type="EMBL" id="KAH7093355.1"/>
    </source>
</evidence>
<feature type="compositionally biased region" description="Low complexity" evidence="1">
    <location>
        <begin position="1"/>
        <end position="17"/>
    </location>
</feature>
<dbReference type="Proteomes" id="UP000813461">
    <property type="component" value="Unassembled WGS sequence"/>
</dbReference>
<comment type="caution">
    <text evidence="2">The sequence shown here is derived from an EMBL/GenBank/DDBJ whole genome shotgun (WGS) entry which is preliminary data.</text>
</comment>
<dbReference type="EMBL" id="JAGMVJ010000002">
    <property type="protein sequence ID" value="KAH7093355.1"/>
    <property type="molecule type" value="Genomic_DNA"/>
</dbReference>
<reference evidence="2" key="1">
    <citation type="journal article" date="2021" name="Nat. Commun.">
        <title>Genetic determinants of endophytism in the Arabidopsis root mycobiome.</title>
        <authorList>
            <person name="Mesny F."/>
            <person name="Miyauchi S."/>
            <person name="Thiergart T."/>
            <person name="Pickel B."/>
            <person name="Atanasova L."/>
            <person name="Karlsson M."/>
            <person name="Huettel B."/>
            <person name="Barry K.W."/>
            <person name="Haridas S."/>
            <person name="Chen C."/>
            <person name="Bauer D."/>
            <person name="Andreopoulos W."/>
            <person name="Pangilinan J."/>
            <person name="LaButti K."/>
            <person name="Riley R."/>
            <person name="Lipzen A."/>
            <person name="Clum A."/>
            <person name="Drula E."/>
            <person name="Henrissat B."/>
            <person name="Kohler A."/>
            <person name="Grigoriev I.V."/>
            <person name="Martin F.M."/>
            <person name="Hacquard S."/>
        </authorList>
    </citation>
    <scope>NUCLEOTIDE SEQUENCE</scope>
    <source>
        <strain evidence="2">MPI-SDFR-AT-0120</strain>
    </source>
</reference>
<feature type="region of interest" description="Disordered" evidence="1">
    <location>
        <begin position="294"/>
        <end position="354"/>
    </location>
</feature>
<feature type="compositionally biased region" description="Acidic residues" evidence="1">
    <location>
        <begin position="320"/>
        <end position="342"/>
    </location>
</feature>